<name>A0A418NM78_9SPHN</name>
<dbReference type="InterPro" id="IPR029052">
    <property type="entry name" value="Metallo-depent_PP-like"/>
</dbReference>
<dbReference type="InterPro" id="IPR004843">
    <property type="entry name" value="Calcineurin-like_PHP"/>
</dbReference>
<feature type="domain" description="STAND NTPase 4 small alpha/beta" evidence="3">
    <location>
        <begin position="570"/>
        <end position="623"/>
    </location>
</feature>
<sequence>MERVFVAPGNHDISRELVRKIPSIHRGLAEKLTSNQAINRVIDTEHEDGSETAQSLGRMKNFYAEHDERHPTHSGTSPYFRTGTFAHGDRTVGVACLNSAWMATGESEDSDHRKLVLGERAVDMALADLEGCDFKIAVHHHPLDWLHPTDADAVDLLLRRSFDLSCSGHVHQSKPRLTMDGSGCCIASPTGSVFAGREWFNGYQIVEIDIPDRRYTFHVREYFDNRREFDRAVRVAENGLVEFQNPVLHDRSRIDKVESFLQGSRGRVRECLESQMTLVGDDETKPNLRIDDFVAPPLIEGRANSIDGSGSDAQDLSIESFLSRTDNAVVIGSRHSGKTTLAYYSAYMLAYGPGLIPQIPVVIDTRNFRFNPYSIRGQLGELYERSLSNPEAKAYAAEGIFTFLFDNCSCGEESFKKIADFAEEYPDCRCLVFASPNMDGVSPDRHFNEHLPNFTKIHIGALTRGRIRALSRQWSNGDRDGDATYETVINQLVRDGLPRTPYMVSLLIWAIQQKKELVKINEALLLQNMMDHLLGKADFKQSVRKVLNPVGKEITLQNFAYFIRSKGSVVDENEANEFLIAFFKRKALPFIGSDVLEKLIERGILHRRNGKVAFKYEAFEEYFYAKHLQSNRAELNVTLEGLNFLNFRRELELLAGLRPENADLISAIEKVLDSRVPDRFRKCNIGEFDRISGSELDIQLTKADLGQIRRTRLTNEKVDKMLDEADRRALARGERTVRESLERAKGNVRTAAEEREAESISKDQLSDSMPIRPSTHMAAIDLLARIIRNSDFTDYDSKGPATKRVLDSWTKIFLLIMDELGAMLAVIENDEGEKIPDKETESIKYLLAKFIFSNIGAALIHHMASPTMADTLHALIEEGEFTTGEHLLTLFLLEDIDDESWMDLWIEEIEKKDQSGFVIDSFVQRLLSLTYTKALDTEQEKRVHHLVDRIEKKLGWTNEKKSEVIQQMQKARDLRQLEQRK</sequence>
<comment type="caution">
    <text evidence="4">The sequence shown here is derived from an EMBL/GenBank/DDBJ whole genome shotgun (WGS) entry which is preliminary data.</text>
</comment>
<evidence type="ECO:0000313" key="4">
    <source>
        <dbReference type="EMBL" id="RIV81188.1"/>
    </source>
</evidence>
<dbReference type="SUPFAM" id="SSF56300">
    <property type="entry name" value="Metallo-dependent phosphatases"/>
    <property type="match status" value="1"/>
</dbReference>
<keyword evidence="5" id="KW-1185">Reference proteome</keyword>
<feature type="region of interest" description="Disordered" evidence="1">
    <location>
        <begin position="741"/>
        <end position="768"/>
    </location>
</feature>
<dbReference type="EMBL" id="QXFK01000005">
    <property type="protein sequence ID" value="RIV81188.1"/>
    <property type="molecule type" value="Genomic_DNA"/>
</dbReference>
<protein>
    <submittedName>
        <fullName evidence="4">Uncharacterized protein</fullName>
    </submittedName>
</protein>
<dbReference type="Proteomes" id="UP000285092">
    <property type="component" value="Unassembled WGS sequence"/>
</dbReference>
<reference evidence="4 5" key="1">
    <citation type="submission" date="2018-08" db="EMBL/GenBank/DDBJ databases">
        <title>Altererythrobacter sp.Ery1 and Ery12, the genome sequencing of novel strains in genus Alterythrobacter.</title>
        <authorList>
            <person name="Cheng H."/>
            <person name="Wu Y.-H."/>
            <person name="Fang C."/>
            <person name="Xu X.-W."/>
        </authorList>
    </citation>
    <scope>NUCLEOTIDE SEQUENCE [LARGE SCALE GENOMIC DNA]</scope>
    <source>
        <strain evidence="4 5">Ery1</strain>
    </source>
</reference>
<dbReference type="GO" id="GO:0016787">
    <property type="term" value="F:hydrolase activity"/>
    <property type="evidence" value="ECO:0007669"/>
    <property type="project" value="InterPro"/>
</dbReference>
<dbReference type="InterPro" id="IPR057123">
    <property type="entry name" value="STAND_NTPase4_dom"/>
</dbReference>
<proteinExistence type="predicted"/>
<gene>
    <name evidence="4" type="ORF">D2V04_00830</name>
</gene>
<feature type="compositionally biased region" description="Basic and acidic residues" evidence="1">
    <location>
        <begin position="741"/>
        <end position="765"/>
    </location>
</feature>
<dbReference type="Gene3D" id="3.60.21.10">
    <property type="match status" value="1"/>
</dbReference>
<feature type="domain" description="Calcineurin-like phosphoesterase" evidence="2">
    <location>
        <begin position="3"/>
        <end position="172"/>
    </location>
</feature>
<accession>A0A418NM78</accession>
<evidence type="ECO:0000256" key="1">
    <source>
        <dbReference type="SAM" id="MobiDB-lite"/>
    </source>
</evidence>
<dbReference type="Pfam" id="PF00149">
    <property type="entry name" value="Metallophos"/>
    <property type="match status" value="1"/>
</dbReference>
<evidence type="ECO:0000259" key="3">
    <source>
        <dbReference type="Pfam" id="PF24406"/>
    </source>
</evidence>
<organism evidence="4 5">
    <name type="scientific">Pelagerythrobacter aerophilus</name>
    <dbReference type="NCBI Taxonomy" id="2306995"/>
    <lineage>
        <taxon>Bacteria</taxon>
        <taxon>Pseudomonadati</taxon>
        <taxon>Pseudomonadota</taxon>
        <taxon>Alphaproteobacteria</taxon>
        <taxon>Sphingomonadales</taxon>
        <taxon>Erythrobacteraceae</taxon>
        <taxon>Pelagerythrobacter</taxon>
    </lineage>
</organism>
<evidence type="ECO:0000313" key="5">
    <source>
        <dbReference type="Proteomes" id="UP000285092"/>
    </source>
</evidence>
<evidence type="ECO:0000259" key="2">
    <source>
        <dbReference type="Pfam" id="PF00149"/>
    </source>
</evidence>
<dbReference type="Pfam" id="PF24406">
    <property type="entry name" value="nSTAND_NTPase4"/>
    <property type="match status" value="1"/>
</dbReference>
<dbReference type="AlphaFoldDB" id="A0A418NM78"/>